<proteinExistence type="predicted"/>
<name>A0A2B4R466_STYPI</name>
<dbReference type="AlphaFoldDB" id="A0A2B4R466"/>
<feature type="region of interest" description="Disordered" evidence="1">
    <location>
        <begin position="219"/>
        <end position="240"/>
    </location>
</feature>
<sequence>MRRLDLTAVKGSVVWLTVLHRELCFNLNKQEFRDAESYQNIYSTCVCGEVFTLDYALICKREGFFIERHDDPRDLIAELLRAVNGDGEVDLFLQDISEEQLIRRAEKAQGAKLDLHKRAICKHQRLAISEVRKISASAPKRLQQLLSRPQRCGYKPGKDMLEADTLSRACHPLFPLFSDQQLKENEREGETNWDPAPQKLEETILKYFLDAKDVRKMAIHPSTSREASSTPIEEDQSIPK</sequence>
<dbReference type="EMBL" id="LSMT01001718">
    <property type="protein sequence ID" value="PFX11946.1"/>
    <property type="molecule type" value="Genomic_DNA"/>
</dbReference>
<accession>A0A2B4R466</accession>
<gene>
    <name evidence="2" type="ORF">AWC38_SpisGene24171</name>
</gene>
<feature type="compositionally biased region" description="Polar residues" evidence="1">
    <location>
        <begin position="221"/>
        <end position="231"/>
    </location>
</feature>
<keyword evidence="3" id="KW-1185">Reference proteome</keyword>
<dbReference type="Proteomes" id="UP000225706">
    <property type="component" value="Unassembled WGS sequence"/>
</dbReference>
<evidence type="ECO:0000313" key="3">
    <source>
        <dbReference type="Proteomes" id="UP000225706"/>
    </source>
</evidence>
<comment type="caution">
    <text evidence="2">The sequence shown here is derived from an EMBL/GenBank/DDBJ whole genome shotgun (WGS) entry which is preliminary data.</text>
</comment>
<reference evidence="3" key="1">
    <citation type="journal article" date="2017" name="bioRxiv">
        <title>Comparative analysis of the genomes of Stylophora pistillata and Acropora digitifera provides evidence for extensive differences between species of corals.</title>
        <authorList>
            <person name="Voolstra C.R."/>
            <person name="Li Y."/>
            <person name="Liew Y.J."/>
            <person name="Baumgarten S."/>
            <person name="Zoccola D."/>
            <person name="Flot J.-F."/>
            <person name="Tambutte S."/>
            <person name="Allemand D."/>
            <person name="Aranda M."/>
        </authorList>
    </citation>
    <scope>NUCLEOTIDE SEQUENCE [LARGE SCALE GENOMIC DNA]</scope>
</reference>
<organism evidence="2 3">
    <name type="scientific">Stylophora pistillata</name>
    <name type="common">Smooth cauliflower coral</name>
    <dbReference type="NCBI Taxonomy" id="50429"/>
    <lineage>
        <taxon>Eukaryota</taxon>
        <taxon>Metazoa</taxon>
        <taxon>Cnidaria</taxon>
        <taxon>Anthozoa</taxon>
        <taxon>Hexacorallia</taxon>
        <taxon>Scleractinia</taxon>
        <taxon>Astrocoeniina</taxon>
        <taxon>Pocilloporidae</taxon>
        <taxon>Stylophora</taxon>
    </lineage>
</organism>
<evidence type="ECO:0000256" key="1">
    <source>
        <dbReference type="SAM" id="MobiDB-lite"/>
    </source>
</evidence>
<protein>
    <submittedName>
        <fullName evidence="2">Uncharacterized protein</fullName>
    </submittedName>
</protein>
<evidence type="ECO:0000313" key="2">
    <source>
        <dbReference type="EMBL" id="PFX11946.1"/>
    </source>
</evidence>